<evidence type="ECO:0000313" key="2">
    <source>
        <dbReference type="EMBL" id="KFB67860.1"/>
    </source>
</evidence>
<comment type="caution">
    <text evidence="2">The sequence shown here is derived from an EMBL/GenBank/DDBJ whole genome shotgun (WGS) entry which is preliminary data.</text>
</comment>
<reference evidence="2 3" key="1">
    <citation type="submission" date="2014-07" db="EMBL/GenBank/DDBJ databases">
        <title>Expanding our view of genomic diversity in Candidatus Accumulibacter clades.</title>
        <authorList>
            <person name="Skennerton C.T."/>
            <person name="Barr J.J."/>
            <person name="Slater F.R."/>
            <person name="Bond P.L."/>
            <person name="Tyson G.W."/>
        </authorList>
    </citation>
    <scope>NUCLEOTIDE SEQUENCE [LARGE SCALE GENOMIC DNA]</scope>
    <source>
        <strain evidence="3">SK-01</strain>
    </source>
</reference>
<dbReference type="STRING" id="1457154.CAPSK01_002448"/>
<dbReference type="InterPro" id="IPR049945">
    <property type="entry name" value="AAA_22"/>
</dbReference>
<dbReference type="SUPFAM" id="SSF52540">
    <property type="entry name" value="P-loop containing nucleoside triphosphate hydrolases"/>
    <property type="match status" value="1"/>
</dbReference>
<dbReference type="SMART" id="SM00382">
    <property type="entry name" value="AAA"/>
    <property type="match status" value="1"/>
</dbReference>
<dbReference type="Pfam" id="PF13401">
    <property type="entry name" value="AAA_22"/>
    <property type="match status" value="1"/>
</dbReference>
<accession>A0A084XZG6</accession>
<dbReference type="InterPro" id="IPR052026">
    <property type="entry name" value="ExeA_AAA_ATPase_DNA-bind"/>
</dbReference>
<feature type="domain" description="AAA+ ATPase" evidence="1">
    <location>
        <begin position="45"/>
        <end position="186"/>
    </location>
</feature>
<evidence type="ECO:0000313" key="3">
    <source>
        <dbReference type="Proteomes" id="UP000019812"/>
    </source>
</evidence>
<dbReference type="PANTHER" id="PTHR35894:SF1">
    <property type="entry name" value="PHOSPHORIBULOKINASE _ URIDINE KINASE FAMILY"/>
    <property type="match status" value="1"/>
</dbReference>
<dbReference type="Proteomes" id="UP000019812">
    <property type="component" value="Unassembled WGS sequence"/>
</dbReference>
<evidence type="ECO:0000259" key="1">
    <source>
        <dbReference type="SMART" id="SM00382"/>
    </source>
</evidence>
<sequence length="195" mass="22180">MNHRLLALYGLKWNPFAADLPIEALFVPPRIENFCWRIEHAQIREGGFAMIHGDPGTGKSVALRLLDDRLGRLPDVTVGAIHPPQSNLADFYREMGDLFAVLLRPHNRWGGFKALREVWFAPLETTRRRAVLLVDEAQEMSPAVLCELRLLASERFDLQPLLCVVLAGDARLIEKLRREELIPLGSRIRTRLATE</sequence>
<organism evidence="2 3">
    <name type="scientific">Candidatus Accumulibacter vicinus</name>
    <dbReference type="NCBI Taxonomy" id="2954382"/>
    <lineage>
        <taxon>Bacteria</taxon>
        <taxon>Pseudomonadati</taxon>
        <taxon>Pseudomonadota</taxon>
        <taxon>Betaproteobacteria</taxon>
        <taxon>Candidatus Accumulibacter</taxon>
    </lineage>
</organism>
<dbReference type="EMBL" id="JDSS02000024">
    <property type="protein sequence ID" value="KFB67860.1"/>
    <property type="molecule type" value="Genomic_DNA"/>
</dbReference>
<proteinExistence type="predicted"/>
<name>A0A084XZG6_9PROT</name>
<dbReference type="PANTHER" id="PTHR35894">
    <property type="entry name" value="GENERAL SECRETION PATHWAY PROTEIN A-RELATED"/>
    <property type="match status" value="1"/>
</dbReference>
<dbReference type="InterPro" id="IPR003593">
    <property type="entry name" value="AAA+_ATPase"/>
</dbReference>
<dbReference type="GO" id="GO:0016887">
    <property type="term" value="F:ATP hydrolysis activity"/>
    <property type="evidence" value="ECO:0007669"/>
    <property type="project" value="InterPro"/>
</dbReference>
<protein>
    <submittedName>
        <fullName evidence="2">Putative secretion ATPase, PEP-CTERM locus subfamily</fullName>
    </submittedName>
</protein>
<gene>
    <name evidence="2" type="ORF">CAPSK01_002448</name>
</gene>
<dbReference type="Gene3D" id="3.40.50.300">
    <property type="entry name" value="P-loop containing nucleotide triphosphate hydrolases"/>
    <property type="match status" value="1"/>
</dbReference>
<dbReference type="InterPro" id="IPR027417">
    <property type="entry name" value="P-loop_NTPase"/>
</dbReference>
<dbReference type="AlphaFoldDB" id="A0A084XZG6"/>